<dbReference type="AlphaFoldDB" id="A0A2M3ZPS9"/>
<keyword evidence="1" id="KW-0812">Transmembrane</keyword>
<evidence type="ECO:0000313" key="2">
    <source>
        <dbReference type="EMBL" id="MBW30502.1"/>
    </source>
</evidence>
<reference evidence="2" key="1">
    <citation type="submission" date="2018-01" db="EMBL/GenBank/DDBJ databases">
        <title>An insight into the sialome of Amazonian anophelines.</title>
        <authorList>
            <person name="Ribeiro J.M."/>
            <person name="Scarpassa V."/>
            <person name="Calvo E."/>
        </authorList>
    </citation>
    <scope>NUCLEOTIDE SEQUENCE</scope>
    <source>
        <tissue evidence="2">Salivary glands</tissue>
    </source>
</reference>
<dbReference type="EMBL" id="GGFM01009751">
    <property type="protein sequence ID" value="MBW30502.1"/>
    <property type="molecule type" value="Transcribed_RNA"/>
</dbReference>
<feature type="transmembrane region" description="Helical" evidence="1">
    <location>
        <begin position="6"/>
        <end position="30"/>
    </location>
</feature>
<sequence length="102" mass="11349">MLPSHATLRMCVCVCVFLSVHALLTVTYFVKIIIIKKNRNGDSDTTLFLSAGAKKDVPRFRVPPFFLARKIPDPRLASEGRMLNTLVESKSIALTSRASRTV</sequence>
<accession>A0A2M3ZPS9</accession>
<keyword evidence="1" id="KW-1133">Transmembrane helix</keyword>
<evidence type="ECO:0000256" key="1">
    <source>
        <dbReference type="SAM" id="Phobius"/>
    </source>
</evidence>
<organism evidence="2">
    <name type="scientific">Anopheles braziliensis</name>
    <dbReference type="NCBI Taxonomy" id="58242"/>
    <lineage>
        <taxon>Eukaryota</taxon>
        <taxon>Metazoa</taxon>
        <taxon>Ecdysozoa</taxon>
        <taxon>Arthropoda</taxon>
        <taxon>Hexapoda</taxon>
        <taxon>Insecta</taxon>
        <taxon>Pterygota</taxon>
        <taxon>Neoptera</taxon>
        <taxon>Endopterygota</taxon>
        <taxon>Diptera</taxon>
        <taxon>Nematocera</taxon>
        <taxon>Culicoidea</taxon>
        <taxon>Culicidae</taxon>
        <taxon>Anophelinae</taxon>
        <taxon>Anopheles</taxon>
    </lineage>
</organism>
<proteinExistence type="predicted"/>
<name>A0A2M3ZPS9_9DIPT</name>
<keyword evidence="1" id="KW-0472">Membrane</keyword>
<protein>
    <submittedName>
        <fullName evidence="2">Putative secreted peptide</fullName>
    </submittedName>
</protein>